<dbReference type="Proteomes" id="UP001557470">
    <property type="component" value="Unassembled WGS sequence"/>
</dbReference>
<feature type="domain" description="C-type lectin" evidence="2">
    <location>
        <begin position="20"/>
        <end position="116"/>
    </location>
</feature>
<reference evidence="3 4" key="1">
    <citation type="submission" date="2024-06" db="EMBL/GenBank/DDBJ databases">
        <authorList>
            <person name="Pan Q."/>
            <person name="Wen M."/>
            <person name="Jouanno E."/>
            <person name="Zahm M."/>
            <person name="Klopp C."/>
            <person name="Cabau C."/>
            <person name="Louis A."/>
            <person name="Berthelot C."/>
            <person name="Parey E."/>
            <person name="Roest Crollius H."/>
            <person name="Montfort J."/>
            <person name="Robinson-Rechavi M."/>
            <person name="Bouchez O."/>
            <person name="Lampietro C."/>
            <person name="Lopez Roques C."/>
            <person name="Donnadieu C."/>
            <person name="Postlethwait J."/>
            <person name="Bobe J."/>
            <person name="Verreycken H."/>
            <person name="Guiguen Y."/>
        </authorList>
    </citation>
    <scope>NUCLEOTIDE SEQUENCE [LARGE SCALE GENOMIC DNA]</scope>
    <source>
        <strain evidence="3">Up_M1</strain>
        <tissue evidence="3">Testis</tissue>
    </source>
</reference>
<dbReference type="PANTHER" id="PTHR22803">
    <property type="entry name" value="MANNOSE, PHOSPHOLIPASE, LECTIN RECEPTOR RELATED"/>
    <property type="match status" value="1"/>
</dbReference>
<dbReference type="InterPro" id="IPR016084">
    <property type="entry name" value="Haem_Oase-like_multi-hlx"/>
</dbReference>
<dbReference type="InterPro" id="IPR001304">
    <property type="entry name" value="C-type_lectin-like"/>
</dbReference>
<dbReference type="InterPro" id="IPR016187">
    <property type="entry name" value="CTDL_fold"/>
</dbReference>
<dbReference type="SUPFAM" id="SSF56436">
    <property type="entry name" value="C-type lectin-like"/>
    <property type="match status" value="1"/>
</dbReference>
<comment type="caution">
    <text evidence="3">The sequence shown here is derived from an EMBL/GenBank/DDBJ whole genome shotgun (WGS) entry which is preliminary data.</text>
</comment>
<organism evidence="3 4">
    <name type="scientific">Umbra pygmaea</name>
    <name type="common">Eastern mudminnow</name>
    <dbReference type="NCBI Taxonomy" id="75934"/>
    <lineage>
        <taxon>Eukaryota</taxon>
        <taxon>Metazoa</taxon>
        <taxon>Chordata</taxon>
        <taxon>Craniata</taxon>
        <taxon>Vertebrata</taxon>
        <taxon>Euteleostomi</taxon>
        <taxon>Actinopterygii</taxon>
        <taxon>Neopterygii</taxon>
        <taxon>Teleostei</taxon>
        <taxon>Protacanthopterygii</taxon>
        <taxon>Esociformes</taxon>
        <taxon>Umbridae</taxon>
        <taxon>Umbra</taxon>
    </lineage>
</organism>
<gene>
    <name evidence="3" type="ORF">UPYG_G00244250</name>
</gene>
<protein>
    <recommendedName>
        <fullName evidence="2">C-type lectin domain-containing protein</fullName>
    </recommendedName>
</protein>
<evidence type="ECO:0000256" key="1">
    <source>
        <dbReference type="ARBA" id="ARBA00023157"/>
    </source>
</evidence>
<dbReference type="CDD" id="cd00037">
    <property type="entry name" value="CLECT"/>
    <property type="match status" value="1"/>
</dbReference>
<dbReference type="Gene3D" id="3.10.100.10">
    <property type="entry name" value="Mannose-Binding Protein A, subunit A"/>
    <property type="match status" value="2"/>
</dbReference>
<dbReference type="SUPFAM" id="SSF48613">
    <property type="entry name" value="Heme oxygenase-like"/>
    <property type="match status" value="1"/>
</dbReference>
<evidence type="ECO:0000313" key="3">
    <source>
        <dbReference type="EMBL" id="KAL0970600.1"/>
    </source>
</evidence>
<dbReference type="Gene3D" id="1.20.910.10">
    <property type="entry name" value="Heme oxygenase-like"/>
    <property type="match status" value="1"/>
</dbReference>
<keyword evidence="4" id="KW-1185">Reference proteome</keyword>
<dbReference type="Pfam" id="PF00059">
    <property type="entry name" value="Lectin_C"/>
    <property type="match status" value="1"/>
</dbReference>
<name>A0ABD0WGT1_UMBPY</name>
<dbReference type="SMART" id="SM00034">
    <property type="entry name" value="CLECT"/>
    <property type="match status" value="1"/>
</dbReference>
<dbReference type="PROSITE" id="PS00615">
    <property type="entry name" value="C_TYPE_LECTIN_1"/>
    <property type="match status" value="1"/>
</dbReference>
<dbReference type="InterPro" id="IPR050111">
    <property type="entry name" value="C-type_lectin/snaclec_domain"/>
</dbReference>
<dbReference type="AlphaFoldDB" id="A0ABD0WGT1"/>
<dbReference type="PROSITE" id="PS50041">
    <property type="entry name" value="C_TYPE_LECTIN_2"/>
    <property type="match status" value="1"/>
</dbReference>
<dbReference type="InterPro" id="IPR018378">
    <property type="entry name" value="C-type_lectin_CS"/>
</dbReference>
<sequence>MEMKVEVEPQSPCPAGWHQNGHQCFSFYPVWATWASAESSCSQHGGKFIQNLIKRHTDEPEGVWLWSDGSTFDDFHWEKEEPNNHGDKENCMELHTEGGRGWNDASCGEMRFYVCTVGKRSGIVAQQGSAQSAPELAEGVSLYDVLWATSERVADETLYSAFLRGMYSRRLPAQRYGDFCHQEAIYLARVISMLEVLIRTVKCPEDIKLFLQRTHQRYEESLLQYQNQVPTHLNLSSIQPSSAVRQYLQSFHDVVNEEPIYWVVSLLPRALLRPYLAQHLPLEEQTTSGPGPCLYPWLSLFPCPCYQWPMDGGAEDIDLDVSEDQKVKPNTHNRFLVETYQSVMSVSKSVNIFRAQMMNEKALFTSSWFPTGDEEEVEDKHRNVLIVESRPDLRETL</sequence>
<keyword evidence="1" id="KW-1015">Disulfide bond</keyword>
<proteinExistence type="predicted"/>
<evidence type="ECO:0000259" key="2">
    <source>
        <dbReference type="PROSITE" id="PS50041"/>
    </source>
</evidence>
<dbReference type="EMBL" id="JAGEUA010000007">
    <property type="protein sequence ID" value="KAL0970600.1"/>
    <property type="molecule type" value="Genomic_DNA"/>
</dbReference>
<evidence type="ECO:0000313" key="4">
    <source>
        <dbReference type="Proteomes" id="UP001557470"/>
    </source>
</evidence>
<dbReference type="InterPro" id="IPR016186">
    <property type="entry name" value="C-type_lectin-like/link_sf"/>
</dbReference>
<accession>A0ABD0WGT1</accession>